<dbReference type="GO" id="GO:0004358">
    <property type="term" value="F:L-glutamate N-acetyltransferase activity, acting on acetyl-L-ornithine as donor"/>
    <property type="evidence" value="ECO:0007669"/>
    <property type="project" value="UniProtKB-EC"/>
</dbReference>
<comment type="pathway">
    <text evidence="6">Amino-acid biosynthesis; L-arginine biosynthesis; L-ornithine and N-acetyl-L-glutamate from L-glutamate and N(2)-acetyl-L-ornithine (cyclic): step 1/1.</text>
</comment>
<dbReference type="InterPro" id="IPR042195">
    <property type="entry name" value="ArgJ_beta_C"/>
</dbReference>
<dbReference type="Gene3D" id="3.10.20.340">
    <property type="entry name" value="ArgJ beta chain, C-terminal domain"/>
    <property type="match status" value="1"/>
</dbReference>
<dbReference type="SUPFAM" id="SSF56266">
    <property type="entry name" value="DmpA/ArgJ-like"/>
    <property type="match status" value="1"/>
</dbReference>
<dbReference type="EC" id="2.3.1.1" evidence="6"/>
<dbReference type="RefSeq" id="WP_098750996.1">
    <property type="nucleotide sequence ID" value="NZ_WHPN01000054.1"/>
</dbReference>
<evidence type="ECO:0000256" key="4">
    <source>
        <dbReference type="ARBA" id="ARBA00022813"/>
    </source>
</evidence>
<feature type="binding site" evidence="6">
    <location>
        <position position="185"/>
    </location>
    <ligand>
        <name>substrate</name>
    </ligand>
</feature>
<dbReference type="InterPro" id="IPR002813">
    <property type="entry name" value="Arg_biosynth_ArgJ"/>
</dbReference>
<keyword evidence="8" id="KW-1185">Reference proteome</keyword>
<feature type="site" description="Cleavage; by autolysis" evidence="6">
    <location>
        <begin position="184"/>
        <end position="185"/>
    </location>
</feature>
<feature type="binding site" evidence="6">
    <location>
        <position position="174"/>
    </location>
    <ligand>
        <name>substrate</name>
    </ligand>
</feature>
<dbReference type="Pfam" id="PF01960">
    <property type="entry name" value="ArgJ"/>
    <property type="match status" value="1"/>
</dbReference>
<dbReference type="InterPro" id="IPR016117">
    <property type="entry name" value="ArgJ-like_dom_sf"/>
</dbReference>
<keyword evidence="5 6" id="KW-0012">Acyltransferase</keyword>
<reference evidence="7 8" key="1">
    <citation type="submission" date="2019-10" db="EMBL/GenBank/DDBJ databases">
        <title>Streptomyces tenebrisbrunneis sp.nov., an endogenous actinomycete isolated from of Lycium ruthenicum.</title>
        <authorList>
            <person name="Ma L."/>
        </authorList>
    </citation>
    <scope>NUCLEOTIDE SEQUENCE [LARGE SCALE GENOMIC DNA]</scope>
    <source>
        <strain evidence="7 8">TRM 66187</strain>
    </source>
</reference>
<keyword evidence="3 6" id="KW-0808">Transferase</keyword>
<feature type="chain" id="PRO_5044913494" description="Arginine biosynthesis bifunctional protein ArgJ beta chain" evidence="6">
    <location>
        <begin position="185"/>
        <end position="389"/>
    </location>
</feature>
<evidence type="ECO:0000256" key="1">
    <source>
        <dbReference type="ARBA" id="ARBA00006774"/>
    </source>
</evidence>
<comment type="function">
    <text evidence="6">Catalyzes two activities which are involved in the cyclic version of arginine biosynthesis: the synthesis of N-acetylglutamate from glutamate and acetyl-CoA as the acetyl donor, and of ornithine by transacetylation between N(2)-acetylornithine and glutamate.</text>
</comment>
<keyword evidence="4 6" id="KW-0068">Autocatalytic cleavage</keyword>
<comment type="subcellular location">
    <subcellularLocation>
        <location evidence="6">Cytoplasm</location>
    </subcellularLocation>
</comment>
<protein>
    <recommendedName>
        <fullName evidence="6">Arginine biosynthesis bifunctional protein ArgJ</fullName>
    </recommendedName>
    <domain>
        <recommendedName>
            <fullName evidence="6">Glutamate N-acetyltransferase</fullName>
            <ecNumber evidence="6">2.3.1.35</ecNumber>
        </recommendedName>
        <alternativeName>
            <fullName evidence="6">Ornithine acetyltransferase</fullName>
            <shortName evidence="6">OATase</shortName>
        </alternativeName>
        <alternativeName>
            <fullName evidence="6">Ornithine transacetylase</fullName>
        </alternativeName>
    </domain>
    <domain>
        <recommendedName>
            <fullName evidence="6">Amino-acid acetyltransferase</fullName>
            <ecNumber evidence="6">2.3.1.1</ecNumber>
        </recommendedName>
        <alternativeName>
            <fullName evidence="6">N-acetylglutamate synthase</fullName>
            <shortName evidence="6">AGSase</shortName>
        </alternativeName>
    </domain>
    <component>
        <recommendedName>
            <fullName evidence="6">Arginine biosynthesis bifunctional protein ArgJ alpha chain</fullName>
        </recommendedName>
    </component>
    <component>
        <recommendedName>
            <fullName evidence="6">Arginine biosynthesis bifunctional protein ArgJ beta chain</fullName>
        </recommendedName>
    </component>
</protein>
<keyword evidence="6" id="KW-0511">Multifunctional enzyme</keyword>
<feature type="binding site" evidence="6">
    <location>
        <position position="148"/>
    </location>
    <ligand>
        <name>substrate</name>
    </ligand>
</feature>
<comment type="caution">
    <text evidence="7">The sequence shown here is derived from an EMBL/GenBank/DDBJ whole genome shotgun (WGS) entry which is preliminary data.</text>
</comment>
<dbReference type="PANTHER" id="PTHR23100">
    <property type="entry name" value="ARGININE BIOSYNTHESIS BIFUNCTIONAL PROTEIN ARGJ"/>
    <property type="match status" value="1"/>
</dbReference>
<comment type="pathway">
    <text evidence="6">Amino-acid biosynthesis; L-arginine biosynthesis; N(2)-acetyl-L-ornithine from L-glutamate: step 1/4.</text>
</comment>
<evidence type="ECO:0000256" key="2">
    <source>
        <dbReference type="ARBA" id="ARBA00011475"/>
    </source>
</evidence>
<feature type="site" description="Involved in the stabilization of negative charge on the oxyanion by the formation of the oxyanion hole" evidence="6">
    <location>
        <position position="111"/>
    </location>
</feature>
<feature type="active site" description="Nucleophile" evidence="6">
    <location>
        <position position="185"/>
    </location>
</feature>
<evidence type="ECO:0000313" key="7">
    <source>
        <dbReference type="EMBL" id="KAF4410619.1"/>
    </source>
</evidence>
<gene>
    <name evidence="6 7" type="primary">argJ</name>
    <name evidence="7" type="ORF">GCU69_02895</name>
</gene>
<organism evidence="7 8">
    <name type="scientific">Streptomyces lycii</name>
    <dbReference type="NCBI Taxonomy" id="2654337"/>
    <lineage>
        <taxon>Bacteria</taxon>
        <taxon>Bacillati</taxon>
        <taxon>Actinomycetota</taxon>
        <taxon>Actinomycetes</taxon>
        <taxon>Kitasatosporales</taxon>
        <taxon>Streptomycetaceae</taxon>
        <taxon>Streptomyces</taxon>
    </lineage>
</organism>
<accession>A0ABQ7FNV8</accession>
<feature type="site" description="Involved in the stabilization of negative charge on the oxyanion by the formation of the oxyanion hole" evidence="6">
    <location>
        <position position="112"/>
    </location>
</feature>
<dbReference type="NCBIfam" id="NF003802">
    <property type="entry name" value="PRK05388.1"/>
    <property type="match status" value="1"/>
</dbReference>
<dbReference type="Proteomes" id="UP000621266">
    <property type="component" value="Unassembled WGS sequence"/>
</dbReference>
<dbReference type="EC" id="2.3.1.35" evidence="6"/>
<dbReference type="HAMAP" id="MF_01106">
    <property type="entry name" value="ArgJ"/>
    <property type="match status" value="1"/>
</dbReference>
<dbReference type="Gene3D" id="3.60.70.12">
    <property type="entry name" value="L-amino peptidase D-ALA esterase/amidase"/>
    <property type="match status" value="1"/>
</dbReference>
<evidence type="ECO:0000256" key="3">
    <source>
        <dbReference type="ARBA" id="ARBA00022679"/>
    </source>
</evidence>
<feature type="binding site" evidence="6">
    <location>
        <position position="389"/>
    </location>
    <ligand>
        <name>substrate</name>
    </ligand>
</feature>
<feature type="chain" id="PRO_5044913495" description="Arginine biosynthesis bifunctional protein ArgJ alpha chain" evidence="6">
    <location>
        <begin position="1"/>
        <end position="184"/>
    </location>
</feature>
<keyword evidence="6" id="KW-0963">Cytoplasm</keyword>
<evidence type="ECO:0000256" key="6">
    <source>
        <dbReference type="HAMAP-Rule" id="MF_01106"/>
    </source>
</evidence>
<dbReference type="PANTHER" id="PTHR23100:SF0">
    <property type="entry name" value="ARGININE BIOSYNTHESIS BIFUNCTIONAL PROTEIN ARGJ, MITOCHONDRIAL"/>
    <property type="match status" value="1"/>
</dbReference>
<comment type="subunit">
    <text evidence="2 6">Heterotetramer of two alpha and two beta chains.</text>
</comment>
<keyword evidence="6" id="KW-0055">Arginine biosynthesis</keyword>
<evidence type="ECO:0000256" key="5">
    <source>
        <dbReference type="ARBA" id="ARBA00023315"/>
    </source>
</evidence>
<proteinExistence type="inferred from homology"/>
<feature type="binding site" evidence="6">
    <location>
        <position position="384"/>
    </location>
    <ligand>
        <name>substrate</name>
    </ligand>
</feature>
<comment type="similarity">
    <text evidence="1 6">Belongs to the ArgJ family.</text>
</comment>
<feature type="binding site" evidence="6">
    <location>
        <position position="265"/>
    </location>
    <ligand>
        <name>substrate</name>
    </ligand>
</feature>
<dbReference type="EMBL" id="WHPN01000054">
    <property type="protein sequence ID" value="KAF4410619.1"/>
    <property type="molecule type" value="Genomic_DNA"/>
</dbReference>
<dbReference type="CDD" id="cd02152">
    <property type="entry name" value="OAT"/>
    <property type="match status" value="1"/>
</dbReference>
<keyword evidence="6" id="KW-0028">Amino-acid biosynthesis</keyword>
<name>A0ABQ7FNV8_9ACTN</name>
<evidence type="ECO:0000313" key="8">
    <source>
        <dbReference type="Proteomes" id="UP000621266"/>
    </source>
</evidence>
<dbReference type="NCBIfam" id="TIGR00120">
    <property type="entry name" value="ArgJ"/>
    <property type="match status" value="1"/>
</dbReference>
<comment type="catalytic activity">
    <reaction evidence="6">
        <text>L-glutamate + acetyl-CoA = N-acetyl-L-glutamate + CoA + H(+)</text>
        <dbReference type="Rhea" id="RHEA:24292"/>
        <dbReference type="ChEBI" id="CHEBI:15378"/>
        <dbReference type="ChEBI" id="CHEBI:29985"/>
        <dbReference type="ChEBI" id="CHEBI:44337"/>
        <dbReference type="ChEBI" id="CHEBI:57287"/>
        <dbReference type="ChEBI" id="CHEBI:57288"/>
        <dbReference type="EC" id="2.3.1.1"/>
    </reaction>
</comment>
<comment type="catalytic activity">
    <reaction evidence="6">
        <text>N(2)-acetyl-L-ornithine + L-glutamate = N-acetyl-L-glutamate + L-ornithine</text>
        <dbReference type="Rhea" id="RHEA:15349"/>
        <dbReference type="ChEBI" id="CHEBI:29985"/>
        <dbReference type="ChEBI" id="CHEBI:44337"/>
        <dbReference type="ChEBI" id="CHEBI:46911"/>
        <dbReference type="ChEBI" id="CHEBI:57805"/>
        <dbReference type="EC" id="2.3.1.35"/>
    </reaction>
</comment>
<sequence length="389" mass="39705">MSVTAAQGFSAAGIAAGIKDSGDPDLALVVNNGPRLAAAGVFTSNRVKAAPVVWSEQVLKGGRVSAVVLNSGGANACTGPLGFQDTHATAEKTAEVLGGDHSAGEVAVASTGLIGIRLPMDKLLPGVGAAAAKLSAHGGEKAAIAIKTTDSVHKTAVVERASAAGSWTVGGMAKGAGMLAPGLATMLVVLTTDADVARPELDRALRAATRTTFDRIDSDGCMSTNDTVLLLASGASGAAPAYEEFAEAVRAVCDDLARQLIGDAEGASKDIRIEVVNAASEDDAVEVGRSIARNNLLKCALHGEDPNWGRVLSAIGTTSAAFEPDRLNVAINGVWVCKGGSVGEDRELVDMRYREVRITADLAAGPESAVIWTNDLTADYVHENSAYSS</sequence>